<keyword evidence="6 10" id="KW-0157">Chromophore</keyword>
<accession>Q1JL01</accession>
<reference evidence="12 13" key="1">
    <citation type="journal article" date="2006" name="Proc. Natl. Acad. Sci. U.S.A.">
        <title>Molecular genetic anatomy of inter- and intraserotype variation in the human bacterial pathogen group A Streptococcus.</title>
        <authorList>
            <person name="Beres S.B."/>
            <person name="Richter E.W."/>
            <person name="Nagiec M.J."/>
            <person name="Sumby P."/>
            <person name="Porcella S.F."/>
            <person name="DeLeo F.R."/>
            <person name="Musser J.M."/>
        </authorList>
    </citation>
    <scope>NUCLEOTIDE SEQUENCE [LARGE SCALE GENOMIC DNA]</scope>
    <source>
        <strain evidence="12 13">MGAS9429</strain>
    </source>
</reference>
<dbReference type="Proteomes" id="UP000002433">
    <property type="component" value="Chromosome"/>
</dbReference>
<dbReference type="GO" id="GO:0003677">
    <property type="term" value="F:DNA binding"/>
    <property type="evidence" value="ECO:0007669"/>
    <property type="project" value="TreeGrafter"/>
</dbReference>
<feature type="binding site" evidence="8">
    <location>
        <begin position="275"/>
        <end position="282"/>
    </location>
    <ligand>
        <name>FAD</name>
        <dbReference type="ChEBI" id="CHEBI:57692"/>
    </ligand>
</feature>
<dbReference type="SUPFAM" id="SSF48173">
    <property type="entry name" value="Cryptochrome/photolyase FAD-binding domain"/>
    <property type="match status" value="1"/>
</dbReference>
<dbReference type="Gene3D" id="3.40.50.620">
    <property type="entry name" value="HUPs"/>
    <property type="match status" value="1"/>
</dbReference>
<feature type="binding site" evidence="8">
    <location>
        <begin position="239"/>
        <end position="243"/>
    </location>
    <ligand>
        <name>FAD</name>
        <dbReference type="ChEBI" id="CHEBI:57692"/>
    </ligand>
</feature>
<evidence type="ECO:0000256" key="3">
    <source>
        <dbReference type="ARBA" id="ARBA00014046"/>
    </source>
</evidence>
<evidence type="ECO:0000256" key="8">
    <source>
        <dbReference type="PIRSR" id="PIRSR602081-1"/>
    </source>
</evidence>
<organism evidence="12 13">
    <name type="scientific">Streptococcus pyogenes serotype M12 (strain MGAS9429)</name>
    <dbReference type="NCBI Taxonomy" id="370551"/>
    <lineage>
        <taxon>Bacteria</taxon>
        <taxon>Bacillati</taxon>
        <taxon>Bacillota</taxon>
        <taxon>Bacilli</taxon>
        <taxon>Lactobacillales</taxon>
        <taxon>Streptococcaceae</taxon>
        <taxon>Streptococcus</taxon>
    </lineage>
</organism>
<comment type="cofactor">
    <cofactor evidence="1">
        <name>(6R)-5,10-methylene-5,6,7,8-tetrahydrofolate</name>
        <dbReference type="ChEBI" id="CHEBI:15636"/>
    </cofactor>
</comment>
<dbReference type="InterPro" id="IPR014729">
    <property type="entry name" value="Rossmann-like_a/b/a_fold"/>
</dbReference>
<evidence type="ECO:0000256" key="7">
    <source>
        <dbReference type="ARBA" id="ARBA00033999"/>
    </source>
</evidence>
<dbReference type="EMBL" id="CP000259">
    <property type="protein sequence ID" value="ABF32418.1"/>
    <property type="molecule type" value="Genomic_DNA"/>
</dbReference>
<dbReference type="Gene3D" id="1.25.40.80">
    <property type="match status" value="1"/>
</dbReference>
<evidence type="ECO:0000256" key="2">
    <source>
        <dbReference type="ARBA" id="ARBA00013149"/>
    </source>
</evidence>
<dbReference type="PRINTS" id="PR00147">
    <property type="entry name" value="DNAPHOTLYASE"/>
</dbReference>
<dbReference type="SUPFAM" id="SSF52425">
    <property type="entry name" value="Cryptochrome/photolyase, N-terminal domain"/>
    <property type="match status" value="1"/>
</dbReference>
<dbReference type="GO" id="GO:0009416">
    <property type="term" value="P:response to light stimulus"/>
    <property type="evidence" value="ECO:0007669"/>
    <property type="project" value="TreeGrafter"/>
</dbReference>
<dbReference type="PROSITE" id="PS51645">
    <property type="entry name" value="PHR_CRY_ALPHA_BETA"/>
    <property type="match status" value="1"/>
</dbReference>
<evidence type="ECO:0000256" key="10">
    <source>
        <dbReference type="RuleBase" id="RU004182"/>
    </source>
</evidence>
<sequence>MHYLHRRKGSVMVSVMWFRRDLRIDDQKALAHAIASQSPTLCVFQFNKEQLNLLHSRNQSSFITSVLAFRKLLKCEGIDLYLMYGDLMTCFEQLLTQLKDWTDVYFNYDESGYGRLRDQKAAQFFKKNGIAVHTYQDHYLHGSQEIINQSGQPYKVFTPYYRIWQNYPKETPIKVELSQGRWLNLETPDDVLRTVESFKDEKYQDVATFDEASKQLNRFIQDQLAAYHANRDFPAQLGTSRLSPFLRIGAIGIRTVYHAVRQAPNSLGQATFLKELAWRDFYNMVYVAYPDQKTQPIQKAFSQIEWVNNPDWFQLWKEGKTGYPIVDAAMLQLQKTGWMHNRLRMIVASFLTKDLLCDWRLGEQHFQQQLIDYDAASNIGGWQWAASTGTDAVPYFRVFNPVTQSKRFDPKGEFIKAYLPQLEHVPEKYLHEPWKMPKYLQESVSCIIGTDYPQPIVDHAKQREQAIAKYEWAKEKAKIE</sequence>
<dbReference type="HOGENOM" id="CLU_010348_2_2_9"/>
<dbReference type="FunFam" id="1.10.579.10:FF:000003">
    <property type="entry name" value="Deoxyribodipyrimidine photo-lyase"/>
    <property type="match status" value="1"/>
</dbReference>
<keyword evidence="5 8" id="KW-0274">FAD</keyword>
<proteinExistence type="inferred from homology"/>
<dbReference type="Pfam" id="PF00875">
    <property type="entry name" value="DNA_photolyase"/>
    <property type="match status" value="1"/>
</dbReference>
<feature type="site" description="Electron transfer via tryptophanyl radical" evidence="9">
    <location>
        <position position="359"/>
    </location>
</feature>
<dbReference type="InterPro" id="IPR006050">
    <property type="entry name" value="DNA_photolyase_N"/>
</dbReference>
<feature type="domain" description="Photolyase/cryptochrome alpha/beta" evidence="11">
    <location>
        <begin position="12"/>
        <end position="140"/>
    </location>
</feature>
<feature type="site" description="Electron transfer via tryptophanyl radical" evidence="9">
    <location>
        <position position="306"/>
    </location>
</feature>
<evidence type="ECO:0000313" key="13">
    <source>
        <dbReference type="Proteomes" id="UP000002433"/>
    </source>
</evidence>
<dbReference type="InterPro" id="IPR036134">
    <property type="entry name" value="Crypto/Photolyase_FAD-like_sf"/>
</dbReference>
<evidence type="ECO:0000256" key="4">
    <source>
        <dbReference type="ARBA" id="ARBA00022630"/>
    </source>
</evidence>
<dbReference type="GO" id="GO:0071949">
    <property type="term" value="F:FAD binding"/>
    <property type="evidence" value="ECO:0007669"/>
    <property type="project" value="TreeGrafter"/>
</dbReference>
<dbReference type="Gene3D" id="1.10.579.10">
    <property type="entry name" value="DNA Cyclobutane Dipyrimidine Photolyase, subunit A, domain 3"/>
    <property type="match status" value="1"/>
</dbReference>
<gene>
    <name evidence="12" type="primary">phr</name>
    <name evidence="12" type="ordered locus">MGAS9429_Spy1231</name>
</gene>
<evidence type="ECO:0000256" key="1">
    <source>
        <dbReference type="ARBA" id="ARBA00001932"/>
    </source>
</evidence>
<dbReference type="InterPro" id="IPR005101">
    <property type="entry name" value="Cryptochr/Photolyase_FAD-bd"/>
</dbReference>
<dbReference type="EC" id="4.1.99.3" evidence="2"/>
<feature type="site" description="Electron transfer via tryptophanyl radical" evidence="9">
    <location>
        <position position="382"/>
    </location>
</feature>
<evidence type="ECO:0000313" key="12">
    <source>
        <dbReference type="EMBL" id="ABF32418.1"/>
    </source>
</evidence>
<keyword evidence="4 8" id="KW-0285">Flavoprotein</keyword>
<feature type="binding site" evidence="8">
    <location>
        <position position="272"/>
    </location>
    <ligand>
        <name>FAD</name>
        <dbReference type="ChEBI" id="CHEBI:57692"/>
    </ligand>
</feature>
<dbReference type="InterPro" id="IPR036155">
    <property type="entry name" value="Crypto/Photolyase_N_sf"/>
</dbReference>
<comment type="cofactor">
    <cofactor evidence="8">
        <name>FAD</name>
        <dbReference type="ChEBI" id="CHEBI:57692"/>
    </cofactor>
    <text evidence="8">Binds 1 FAD per subunit.</text>
</comment>
<evidence type="ECO:0000259" key="11">
    <source>
        <dbReference type="PROSITE" id="PS51645"/>
    </source>
</evidence>
<comment type="catalytic activity">
    <reaction evidence="7">
        <text>cyclobutadipyrimidine (in DNA) = 2 pyrimidine residues (in DNA).</text>
        <dbReference type="EC" id="4.1.99.3"/>
    </reaction>
</comment>
<dbReference type="Pfam" id="PF03441">
    <property type="entry name" value="FAD_binding_7"/>
    <property type="match status" value="1"/>
</dbReference>
<evidence type="ECO:0000256" key="5">
    <source>
        <dbReference type="ARBA" id="ARBA00022827"/>
    </source>
</evidence>
<dbReference type="AlphaFoldDB" id="Q1JL01"/>
<dbReference type="PROSITE" id="PS00691">
    <property type="entry name" value="DNA_PHOTOLYASES_1_2"/>
    <property type="match status" value="1"/>
</dbReference>
<comment type="similarity">
    <text evidence="10">Belongs to the DNA photolyase family.</text>
</comment>
<dbReference type="GO" id="GO:0000719">
    <property type="term" value="P:photoreactive repair"/>
    <property type="evidence" value="ECO:0007669"/>
    <property type="project" value="UniProtKB-ARBA"/>
</dbReference>
<dbReference type="PANTHER" id="PTHR11455">
    <property type="entry name" value="CRYPTOCHROME"/>
    <property type="match status" value="1"/>
</dbReference>
<keyword evidence="12" id="KW-0456">Lyase</keyword>
<evidence type="ECO:0000256" key="9">
    <source>
        <dbReference type="PIRSR" id="PIRSR602081-2"/>
    </source>
</evidence>
<protein>
    <recommendedName>
        <fullName evidence="3">Deoxyribodipyrimidine photo-lyase</fullName>
        <ecNumber evidence="2">4.1.99.3</ecNumber>
    </recommendedName>
</protein>
<dbReference type="PANTHER" id="PTHR11455:SF9">
    <property type="entry name" value="CRYPTOCHROME CIRCADIAN CLOCK 5 ISOFORM X1"/>
    <property type="match status" value="1"/>
</dbReference>
<dbReference type="InterPro" id="IPR002081">
    <property type="entry name" value="Cryptochrome/DNA_photolyase_1"/>
</dbReference>
<evidence type="ECO:0000256" key="6">
    <source>
        <dbReference type="ARBA" id="ARBA00022991"/>
    </source>
</evidence>
<dbReference type="GO" id="GO:0003904">
    <property type="term" value="F:deoxyribodipyrimidine photo-lyase activity"/>
    <property type="evidence" value="ECO:0007669"/>
    <property type="project" value="UniProtKB-EC"/>
</dbReference>
<dbReference type="KEGG" id="spk:MGAS9429_Spy1231"/>
<feature type="binding site" evidence="8">
    <location>
        <begin position="372"/>
        <end position="374"/>
    </location>
    <ligand>
        <name>FAD</name>
        <dbReference type="ChEBI" id="CHEBI:57692"/>
    </ligand>
</feature>
<feature type="binding site" evidence="8">
    <location>
        <position position="227"/>
    </location>
    <ligand>
        <name>FAD</name>
        <dbReference type="ChEBI" id="CHEBI:57692"/>
    </ligand>
</feature>
<name>Q1JL01_STRPC</name>
<dbReference type="InterPro" id="IPR018394">
    <property type="entry name" value="DNA_photolyase_1_CS_C"/>
</dbReference>